<dbReference type="PROSITE" id="PS00059">
    <property type="entry name" value="ADH_ZINC"/>
    <property type="match status" value="1"/>
</dbReference>
<dbReference type="InterPro" id="IPR020843">
    <property type="entry name" value="ER"/>
</dbReference>
<dbReference type="GO" id="GO:0016491">
    <property type="term" value="F:oxidoreductase activity"/>
    <property type="evidence" value="ECO:0007669"/>
    <property type="project" value="UniProtKB-KW"/>
</dbReference>
<keyword evidence="4 6" id="KW-0862">Zinc</keyword>
<dbReference type="PANTHER" id="PTHR43350:SF2">
    <property type="entry name" value="GROES-LIKE ZINC-BINDING ALCOHOL DEHYDROGENASE FAMILY PROTEIN"/>
    <property type="match status" value="1"/>
</dbReference>
<dbReference type="InterPro" id="IPR011032">
    <property type="entry name" value="GroES-like_sf"/>
</dbReference>
<evidence type="ECO:0000256" key="3">
    <source>
        <dbReference type="ARBA" id="ARBA00022723"/>
    </source>
</evidence>
<dbReference type="Proteomes" id="UP000031928">
    <property type="component" value="Chromosome"/>
</dbReference>
<gene>
    <name evidence="8" type="ORF">B840_09640</name>
</gene>
<sequence length="374" mass="38970">MKIDAYVVEGINRPFTREELTLDEPGPGEVLVRVVATGVCHTDLNTQGGDMPLPLPGVLGHEGSGVVESVGEGVTSVAPGDHVIMGWPWCGECRNCVRGEHRYCLNIGAELLAGVRLHGPDAGSSAYTRADGTPLSGHFFGQSSFATYSLTRENAVVKVDKDVDLELLGPLACGITTGAGAVFNTAQPEPGESIVIIGAGAVGLGAVMAARNTPAATIIAMDLQDSRLELAREFGATHTVNTGERDIVGAVNEICGGPADYVLDCTGSIRVIEQAADAVGLLGTFILVGGAPAEARFSLDHLRALWGKKVVGTLGGGSTSQQLIPALIALYKQGRFPFDRLITTYGFDEIDRAIADAHEGGTVKAVLRIADADQ</sequence>
<dbReference type="RefSeq" id="WP_084602950.1">
    <property type="nucleotide sequence ID" value="NZ_CP007790.1"/>
</dbReference>
<evidence type="ECO:0000256" key="6">
    <source>
        <dbReference type="RuleBase" id="RU361277"/>
    </source>
</evidence>
<evidence type="ECO:0000256" key="2">
    <source>
        <dbReference type="ARBA" id="ARBA00008072"/>
    </source>
</evidence>
<dbReference type="SMART" id="SM00829">
    <property type="entry name" value="PKS_ER"/>
    <property type="match status" value="1"/>
</dbReference>
<dbReference type="AlphaFoldDB" id="A0A0B6TTD7"/>
<dbReference type="InterPro" id="IPR036291">
    <property type="entry name" value="NAD(P)-bd_dom_sf"/>
</dbReference>
<dbReference type="CDD" id="cd08278">
    <property type="entry name" value="benzyl_alcohol_DH"/>
    <property type="match status" value="1"/>
</dbReference>
<evidence type="ECO:0000256" key="5">
    <source>
        <dbReference type="ARBA" id="ARBA00023002"/>
    </source>
</evidence>
<organism evidence="8 9">
    <name type="scientific">Corynebacterium marinum DSM 44953</name>
    <dbReference type="NCBI Taxonomy" id="1224162"/>
    <lineage>
        <taxon>Bacteria</taxon>
        <taxon>Bacillati</taxon>
        <taxon>Actinomycetota</taxon>
        <taxon>Actinomycetes</taxon>
        <taxon>Mycobacteriales</taxon>
        <taxon>Corynebacteriaceae</taxon>
        <taxon>Corynebacterium</taxon>
    </lineage>
</organism>
<dbReference type="KEGG" id="cmq:B840_09640"/>
<dbReference type="STRING" id="1224162.B840_09640"/>
<reference evidence="8 9" key="1">
    <citation type="submission" date="2014-05" db="EMBL/GenBank/DDBJ databases">
        <title>Complete genome sequence of Corynebacterium marinum DSM 44953.</title>
        <authorList>
            <person name="Schaffert L."/>
            <person name="Albersmeier A."/>
            <person name="Kalinowski J."/>
            <person name="Ruckert C."/>
        </authorList>
    </citation>
    <scope>NUCLEOTIDE SEQUENCE [LARGE SCALE GENOMIC DNA]</scope>
    <source>
        <strain evidence="8 9">DSM 44953</strain>
    </source>
</reference>
<dbReference type="HOGENOM" id="CLU_026673_14_1_11"/>
<dbReference type="FunFam" id="3.40.50.720:FF:000003">
    <property type="entry name" value="S-(hydroxymethyl)glutathione dehydrogenase"/>
    <property type="match status" value="1"/>
</dbReference>
<name>A0A0B6TTD7_9CORY</name>
<dbReference type="Gene3D" id="3.90.180.10">
    <property type="entry name" value="Medium-chain alcohol dehydrogenases, catalytic domain"/>
    <property type="match status" value="1"/>
</dbReference>
<dbReference type="Pfam" id="PF08240">
    <property type="entry name" value="ADH_N"/>
    <property type="match status" value="1"/>
</dbReference>
<protein>
    <recommendedName>
        <fullName evidence="7">Enoyl reductase (ER) domain-containing protein</fullName>
    </recommendedName>
</protein>
<dbReference type="SUPFAM" id="SSF51735">
    <property type="entry name" value="NAD(P)-binding Rossmann-fold domains"/>
    <property type="match status" value="1"/>
</dbReference>
<proteinExistence type="inferred from homology"/>
<comment type="cofactor">
    <cofactor evidence="1 6">
        <name>Zn(2+)</name>
        <dbReference type="ChEBI" id="CHEBI:29105"/>
    </cofactor>
</comment>
<evidence type="ECO:0000256" key="4">
    <source>
        <dbReference type="ARBA" id="ARBA00022833"/>
    </source>
</evidence>
<accession>A0A0B6TTD7</accession>
<keyword evidence="9" id="KW-1185">Reference proteome</keyword>
<dbReference type="Pfam" id="PF00107">
    <property type="entry name" value="ADH_zinc_N"/>
    <property type="match status" value="1"/>
</dbReference>
<evidence type="ECO:0000313" key="8">
    <source>
        <dbReference type="EMBL" id="AJK69519.1"/>
    </source>
</evidence>
<dbReference type="SUPFAM" id="SSF50129">
    <property type="entry name" value="GroES-like"/>
    <property type="match status" value="1"/>
</dbReference>
<dbReference type="EMBL" id="CP007790">
    <property type="protein sequence ID" value="AJK69519.1"/>
    <property type="molecule type" value="Genomic_DNA"/>
</dbReference>
<dbReference type="PANTHER" id="PTHR43350">
    <property type="entry name" value="NAD-DEPENDENT ALCOHOL DEHYDROGENASE"/>
    <property type="match status" value="1"/>
</dbReference>
<dbReference type="InterPro" id="IPR002328">
    <property type="entry name" value="ADH_Zn_CS"/>
</dbReference>
<dbReference type="GO" id="GO:0008270">
    <property type="term" value="F:zinc ion binding"/>
    <property type="evidence" value="ECO:0007669"/>
    <property type="project" value="InterPro"/>
</dbReference>
<keyword evidence="5" id="KW-0560">Oxidoreductase</keyword>
<dbReference type="Gene3D" id="3.40.50.720">
    <property type="entry name" value="NAD(P)-binding Rossmann-like Domain"/>
    <property type="match status" value="1"/>
</dbReference>
<dbReference type="InterPro" id="IPR013154">
    <property type="entry name" value="ADH-like_N"/>
</dbReference>
<comment type="similarity">
    <text evidence="2 6">Belongs to the zinc-containing alcohol dehydrogenase family.</text>
</comment>
<evidence type="ECO:0000313" key="9">
    <source>
        <dbReference type="Proteomes" id="UP000031928"/>
    </source>
</evidence>
<evidence type="ECO:0000259" key="7">
    <source>
        <dbReference type="SMART" id="SM00829"/>
    </source>
</evidence>
<dbReference type="OrthoDB" id="334894at2"/>
<evidence type="ECO:0000256" key="1">
    <source>
        <dbReference type="ARBA" id="ARBA00001947"/>
    </source>
</evidence>
<dbReference type="InterPro" id="IPR013149">
    <property type="entry name" value="ADH-like_C"/>
</dbReference>
<keyword evidence="3 6" id="KW-0479">Metal-binding</keyword>
<feature type="domain" description="Enoyl reductase (ER)" evidence="7">
    <location>
        <begin position="10"/>
        <end position="367"/>
    </location>
</feature>